<feature type="domain" description="L-type lectin-like" evidence="5">
    <location>
        <begin position="507"/>
        <end position="738"/>
    </location>
</feature>
<dbReference type="PANTHER" id="PTHR21367:SF1">
    <property type="entry name" value="ARGINYL-TRNA--PROTEIN TRANSFERASE 1"/>
    <property type="match status" value="1"/>
</dbReference>
<dbReference type="EC" id="2.3.2.8" evidence="2"/>
<dbReference type="AlphaFoldDB" id="A0A1I7XGQ3"/>
<dbReference type="Gene3D" id="2.60.120.200">
    <property type="match status" value="1"/>
</dbReference>
<dbReference type="Pfam" id="PF03388">
    <property type="entry name" value="Lectin_leg-like"/>
    <property type="match status" value="1"/>
</dbReference>
<proteinExistence type="inferred from homology"/>
<organism evidence="6 7">
    <name type="scientific">Heterorhabditis bacteriophora</name>
    <name type="common">Entomopathogenic nematode worm</name>
    <dbReference type="NCBI Taxonomy" id="37862"/>
    <lineage>
        <taxon>Eukaryota</taxon>
        <taxon>Metazoa</taxon>
        <taxon>Ecdysozoa</taxon>
        <taxon>Nematoda</taxon>
        <taxon>Chromadorea</taxon>
        <taxon>Rhabditida</taxon>
        <taxon>Rhabditina</taxon>
        <taxon>Rhabditomorpha</taxon>
        <taxon>Strongyloidea</taxon>
        <taxon>Heterorhabditidae</taxon>
        <taxon>Heterorhabditis</taxon>
    </lineage>
</organism>
<dbReference type="Proteomes" id="UP000095283">
    <property type="component" value="Unplaced"/>
</dbReference>
<evidence type="ECO:0000259" key="5">
    <source>
        <dbReference type="PROSITE" id="PS51328"/>
    </source>
</evidence>
<dbReference type="Pfam" id="PF04377">
    <property type="entry name" value="ATE_C"/>
    <property type="match status" value="1"/>
</dbReference>
<dbReference type="SUPFAM" id="SSF49899">
    <property type="entry name" value="Concanavalin A-like lectins/glucanases"/>
    <property type="match status" value="1"/>
</dbReference>
<keyword evidence="3" id="KW-0808">Transferase</keyword>
<dbReference type="SUPFAM" id="SSF55729">
    <property type="entry name" value="Acyl-CoA N-acyltransferases (Nat)"/>
    <property type="match status" value="1"/>
</dbReference>
<name>A0A1I7XGQ3_HETBA</name>
<dbReference type="GO" id="GO:0004057">
    <property type="term" value="F:arginyl-tRNA--protein transferase activity"/>
    <property type="evidence" value="ECO:0007669"/>
    <property type="project" value="UniProtKB-EC"/>
</dbReference>
<evidence type="ECO:0000256" key="1">
    <source>
        <dbReference type="ARBA" id="ARBA00009991"/>
    </source>
</evidence>
<evidence type="ECO:0000313" key="7">
    <source>
        <dbReference type="WBParaSite" id="Hba_16932"/>
    </source>
</evidence>
<dbReference type="PROSITE" id="PS51328">
    <property type="entry name" value="L_LECTIN_LIKE"/>
    <property type="match status" value="1"/>
</dbReference>
<dbReference type="Pfam" id="PF04376">
    <property type="entry name" value="ATE_N"/>
    <property type="match status" value="1"/>
</dbReference>
<protein>
    <recommendedName>
        <fullName evidence="2">arginyltransferase</fullName>
        <ecNumber evidence="2">2.3.2.8</ecNumber>
    </recommendedName>
</protein>
<evidence type="ECO:0000256" key="3">
    <source>
        <dbReference type="ARBA" id="ARBA00022679"/>
    </source>
</evidence>
<dbReference type="InterPro" id="IPR016181">
    <property type="entry name" value="Acyl_CoA_acyltransferase"/>
</dbReference>
<evidence type="ECO:0000256" key="4">
    <source>
        <dbReference type="ARBA" id="ARBA00023315"/>
    </source>
</evidence>
<evidence type="ECO:0000313" key="6">
    <source>
        <dbReference type="Proteomes" id="UP000095283"/>
    </source>
</evidence>
<dbReference type="WBParaSite" id="Hba_16932">
    <property type="protein sequence ID" value="Hba_16932"/>
    <property type="gene ID" value="Hba_16932"/>
</dbReference>
<evidence type="ECO:0000256" key="2">
    <source>
        <dbReference type="ARBA" id="ARBA00012025"/>
    </source>
</evidence>
<sequence length="963" mass="112501">MLHRVFVPLRNETSLIIRQFSRLSPATNKQDNEMEAVDVKAVDIDFNISNLRRRHRIMVNGGIPPVEYKWELERSAQRERFGRYGMRSGVDIKMLWPTVEEVMEEQTLRLFREYSDVSNELKVMQENLKAKDAARMAEVESKVAQYPQLLAKFEASQVKAEKEKDAKEVALEKRIREIQEYFGYWMDPKDPRFEILMQQKEQEEKKLKTRSSNGSDVLGMLWISNVLCNYSKWVGVGRSGKYIYKPIMDKTCCPQYTIRLEVTKFYLSRNQRRVLRQMVEFLKNGMRPRCGVREEVDREKVKLVKTGNEEFNERADESYLLYVKYQNTVHNDKDSSKAGYKRFLVDSPLFNDDNSGILPAFGSYHQWYILDGRLIAVGVVDILPRCVSSKYLFYDPEYSFLSLGTYTALREIEFTRELHKQRPELKYYYMGYYIDTCPKMRYKGSFRPSELLCDQSLEWVPLDECCRLLRDNDSRFTVFRPNAPTPPRKTKQDLELLVDGQVLSFDELIYSHSDYSSMDSVCEKLKLFASKITVSGDAIASGEQLRLAPSMRSRKGISWNKRPMVESENFQVDMSFKVSGQGRIGADGMAIWYTAQIGSLGNVFGANDFWTGMGLFFDSFDNDGQKNNPQVALMLNDGTRQYDHHTDGSQQLLSSCQRDFRNKPFPVRVRIEYLKNVLTVHVDDGMQSVPRYELCMRYVKIVIEHVLVASVFICNHLFLGLKTSFYDHDIIDFSVSSLFTDMQKPVSAKFERQMKEFEQERAKFKEQHPDKVKEDDEFDEAKYYEDATARELRLIYESQTAIHQVMQQMEQHLQQIQQTQLTQGSVPVQSDQTGQIISTGGGFQQHEKNEVMQSLRDLSQSVRDMKQYVNEIFTKTYNLEQRWGQGPQSGMELKFDNLLSEIRTVRANQLQQLLLGRDIYARTSHRGRHIIKVNSQFRKKLNKLFKFYFQKQARQSEILLGLL</sequence>
<dbReference type="GO" id="GO:0005737">
    <property type="term" value="C:cytoplasm"/>
    <property type="evidence" value="ECO:0007669"/>
    <property type="project" value="TreeGrafter"/>
</dbReference>
<keyword evidence="6" id="KW-1185">Reference proteome</keyword>
<accession>A0A1I7XGQ3</accession>
<dbReference type="InterPro" id="IPR013320">
    <property type="entry name" value="ConA-like_dom_sf"/>
</dbReference>
<dbReference type="InterPro" id="IPR030700">
    <property type="entry name" value="N-end_Aminoacyl_Trfase"/>
</dbReference>
<dbReference type="InterPro" id="IPR007471">
    <property type="entry name" value="N-end_Aminoacyl_Trfase_N"/>
</dbReference>
<dbReference type="GO" id="GO:0016020">
    <property type="term" value="C:membrane"/>
    <property type="evidence" value="ECO:0007669"/>
    <property type="project" value="InterPro"/>
</dbReference>
<keyword evidence="4" id="KW-0012">Acyltransferase</keyword>
<dbReference type="InterPro" id="IPR005052">
    <property type="entry name" value="Lectin_leg"/>
</dbReference>
<dbReference type="InterPro" id="IPR043035">
    <property type="entry name" value="Ribosomal_mL64_sf"/>
</dbReference>
<dbReference type="InterPro" id="IPR018472">
    <property type="entry name" value="Ribosomal_mL64"/>
</dbReference>
<dbReference type="Gene3D" id="6.10.280.120">
    <property type="entry name" value="Growth arrest and DNA-damage-inducible proteins-interacting protein 1"/>
    <property type="match status" value="1"/>
</dbReference>
<reference evidence="7" key="1">
    <citation type="submission" date="2016-11" db="UniProtKB">
        <authorList>
            <consortium name="WormBaseParasite"/>
        </authorList>
    </citation>
    <scope>IDENTIFICATION</scope>
</reference>
<comment type="similarity">
    <text evidence="1">Belongs to the R-transferase family.</text>
</comment>
<dbReference type="InterPro" id="IPR007472">
    <property type="entry name" value="N-end_Aminoacyl_Trfase_C"/>
</dbReference>
<dbReference type="PANTHER" id="PTHR21367">
    <property type="entry name" value="ARGININE-TRNA-PROTEIN TRANSFERASE 1"/>
    <property type="match status" value="1"/>
</dbReference>
<dbReference type="Pfam" id="PF10147">
    <property type="entry name" value="CR6_interact"/>
    <property type="match status" value="1"/>
</dbReference>
<dbReference type="GO" id="GO:0005634">
    <property type="term" value="C:nucleus"/>
    <property type="evidence" value="ECO:0007669"/>
    <property type="project" value="InterPro"/>
</dbReference>